<organism evidence="1 2">
    <name type="scientific">Blomia tropicalis</name>
    <name type="common">Mite</name>
    <dbReference type="NCBI Taxonomy" id="40697"/>
    <lineage>
        <taxon>Eukaryota</taxon>
        <taxon>Metazoa</taxon>
        <taxon>Ecdysozoa</taxon>
        <taxon>Arthropoda</taxon>
        <taxon>Chelicerata</taxon>
        <taxon>Arachnida</taxon>
        <taxon>Acari</taxon>
        <taxon>Acariformes</taxon>
        <taxon>Sarcoptiformes</taxon>
        <taxon>Astigmata</taxon>
        <taxon>Glycyphagoidea</taxon>
        <taxon>Echimyopodidae</taxon>
        <taxon>Blomia</taxon>
    </lineage>
</organism>
<proteinExistence type="predicted"/>
<protein>
    <submittedName>
        <fullName evidence="1">Uncharacterized protein</fullName>
    </submittedName>
</protein>
<sequence>NLTKLNGRGRSQFACLSVTKEREKEWPRQLKDRKMIRVEEHFCIRGFCDV</sequence>
<comment type="caution">
    <text evidence="1">The sequence shown here is derived from an EMBL/GenBank/DDBJ whole genome shotgun (WGS) entry which is preliminary data.</text>
</comment>
<accession>A0A9Q0M364</accession>
<dbReference type="Proteomes" id="UP001142055">
    <property type="component" value="Chromosome 3"/>
</dbReference>
<gene>
    <name evidence="1" type="ORF">RDWZM_009171</name>
</gene>
<reference evidence="1" key="1">
    <citation type="submission" date="2022-12" db="EMBL/GenBank/DDBJ databases">
        <title>Genome assemblies of Blomia tropicalis.</title>
        <authorList>
            <person name="Cui Y."/>
        </authorList>
    </citation>
    <scope>NUCLEOTIDE SEQUENCE</scope>
    <source>
        <tissue evidence="1">Adult mites</tissue>
    </source>
</reference>
<keyword evidence="2" id="KW-1185">Reference proteome</keyword>
<feature type="non-terminal residue" evidence="1">
    <location>
        <position position="1"/>
    </location>
</feature>
<dbReference type="EMBL" id="JAPWDV010000003">
    <property type="protein sequence ID" value="KAJ6218014.1"/>
    <property type="molecule type" value="Genomic_DNA"/>
</dbReference>
<evidence type="ECO:0000313" key="2">
    <source>
        <dbReference type="Proteomes" id="UP001142055"/>
    </source>
</evidence>
<evidence type="ECO:0000313" key="1">
    <source>
        <dbReference type="EMBL" id="KAJ6218014.1"/>
    </source>
</evidence>
<name>A0A9Q0M364_BLOTA</name>
<dbReference type="AlphaFoldDB" id="A0A9Q0M364"/>